<dbReference type="OrthoDB" id="4899074at2759"/>
<gene>
    <name evidence="1" type="ORF">CB0940_09882</name>
</gene>
<name>A0A2G5HGP2_CERBT</name>
<accession>A0A2G5HGP2</accession>
<evidence type="ECO:0008006" key="3">
    <source>
        <dbReference type="Google" id="ProtNLM"/>
    </source>
</evidence>
<evidence type="ECO:0000313" key="1">
    <source>
        <dbReference type="EMBL" id="PIA91756.1"/>
    </source>
</evidence>
<proteinExistence type="predicted"/>
<reference evidence="1 2" key="1">
    <citation type="submission" date="2015-10" db="EMBL/GenBank/DDBJ databases">
        <title>The cercosporin biosynthetic gene cluster was horizontally transferred to several fungal lineages and shown to be expanded in Cercospora beticola based on microsynteny with recipient genomes.</title>
        <authorList>
            <person name="De Jonge R."/>
            <person name="Ebert M.K."/>
            <person name="Suttle J.C."/>
            <person name="Jurick Ii W.M."/>
            <person name="Secor G.A."/>
            <person name="Thomma B.P."/>
            <person name="Van De Peer Y."/>
            <person name="Bolton M.D."/>
        </authorList>
    </citation>
    <scope>NUCLEOTIDE SEQUENCE [LARGE SCALE GENOMIC DNA]</scope>
    <source>
        <strain evidence="1 2">09-40</strain>
    </source>
</reference>
<sequence length="373" mass="39967">MTCRTTLGTKAVNPVPTSTIVSTSASRPTQTLVVQKTVTTYLGLTSTSMRTATKTETVTDTTDTDTFYVTSTFFDVQTFRATTTMTTTTTDTITTATTSTTVTPTSAGFLNIRDTLNRGSVARRAMENPHSPVKRALLSGKQGVLAQTRPNRVVCTSYAKNTNTFTSYTTLAAQTSTKAYWSRTLIRTTTVTVQTTIIPEVATEVITEVSTSKVQTTTTLIETDVRRAVTTTTESLPGPTIFNACNPNNEFGATFRSGNEPFYVVNVANNGPNVASNFETVADGASSALECCNACQRLSTCETFVFRKAFRNCFLLSHPGATCRSQSQPNFILSSPVVEGGDISDGAVVGNGNCGYVWSGTPKGSLRRVDGYP</sequence>
<dbReference type="Proteomes" id="UP000230605">
    <property type="component" value="Chromosome 7"/>
</dbReference>
<dbReference type="AlphaFoldDB" id="A0A2G5HGP2"/>
<evidence type="ECO:0000313" key="2">
    <source>
        <dbReference type="Proteomes" id="UP000230605"/>
    </source>
</evidence>
<comment type="caution">
    <text evidence="1">The sequence shown here is derived from an EMBL/GenBank/DDBJ whole genome shotgun (WGS) entry which is preliminary data.</text>
</comment>
<dbReference type="Gene3D" id="3.50.4.10">
    <property type="entry name" value="Hepatocyte Growth Factor"/>
    <property type="match status" value="1"/>
</dbReference>
<organism evidence="1 2">
    <name type="scientific">Cercospora beticola</name>
    <name type="common">Sugarbeet leaf spot fungus</name>
    <dbReference type="NCBI Taxonomy" id="122368"/>
    <lineage>
        <taxon>Eukaryota</taxon>
        <taxon>Fungi</taxon>
        <taxon>Dikarya</taxon>
        <taxon>Ascomycota</taxon>
        <taxon>Pezizomycotina</taxon>
        <taxon>Dothideomycetes</taxon>
        <taxon>Dothideomycetidae</taxon>
        <taxon>Mycosphaerellales</taxon>
        <taxon>Mycosphaerellaceae</taxon>
        <taxon>Cercospora</taxon>
    </lineage>
</organism>
<dbReference type="EMBL" id="LKMD01000106">
    <property type="protein sequence ID" value="PIA91756.1"/>
    <property type="molecule type" value="Genomic_DNA"/>
</dbReference>
<protein>
    <recommendedName>
        <fullName evidence="3">Apple domain-containing protein</fullName>
    </recommendedName>
</protein>